<feature type="non-terminal residue" evidence="1">
    <location>
        <position position="1"/>
    </location>
</feature>
<dbReference type="OrthoDB" id="10253098at2759"/>
<organism evidence="1 2">
    <name type="scientific">Wickerhamomyces pijperi</name>
    <name type="common">Yeast</name>
    <name type="synonym">Pichia pijperi</name>
    <dbReference type="NCBI Taxonomy" id="599730"/>
    <lineage>
        <taxon>Eukaryota</taxon>
        <taxon>Fungi</taxon>
        <taxon>Dikarya</taxon>
        <taxon>Ascomycota</taxon>
        <taxon>Saccharomycotina</taxon>
        <taxon>Saccharomycetes</taxon>
        <taxon>Phaffomycetales</taxon>
        <taxon>Wickerhamomycetaceae</taxon>
        <taxon>Wickerhamomyces</taxon>
    </lineage>
</organism>
<name>A0A9P8Q9R3_WICPI</name>
<comment type="caution">
    <text evidence="1">The sequence shown here is derived from an EMBL/GenBank/DDBJ whole genome shotgun (WGS) entry which is preliminary data.</text>
</comment>
<evidence type="ECO:0000313" key="2">
    <source>
        <dbReference type="Proteomes" id="UP000774326"/>
    </source>
</evidence>
<dbReference type="AlphaFoldDB" id="A0A9P8Q9R3"/>
<keyword evidence="2" id="KW-1185">Reference proteome</keyword>
<proteinExistence type="predicted"/>
<protein>
    <submittedName>
        <fullName evidence="1">Uncharacterized protein</fullName>
    </submittedName>
</protein>
<dbReference type="EMBL" id="JAEUBG010001979">
    <property type="protein sequence ID" value="KAH3685484.1"/>
    <property type="molecule type" value="Genomic_DNA"/>
</dbReference>
<sequence length="84" mass="9932">LNKKSGVPNLSEKNVRLQIKKRLYIKNRDALVELEKADRMDKLQTAYERLREDYERILEKAHIAYTVKRELGSGEDMSNKRVKV</sequence>
<evidence type="ECO:0000313" key="1">
    <source>
        <dbReference type="EMBL" id="KAH3685484.1"/>
    </source>
</evidence>
<gene>
    <name evidence="1" type="ORF">WICPIJ_003543</name>
</gene>
<dbReference type="Proteomes" id="UP000774326">
    <property type="component" value="Unassembled WGS sequence"/>
</dbReference>
<reference evidence="1" key="1">
    <citation type="journal article" date="2021" name="Open Biol.">
        <title>Shared evolutionary footprints suggest mitochondrial oxidative damage underlies multiple complex I losses in fungi.</title>
        <authorList>
            <person name="Schikora-Tamarit M.A."/>
            <person name="Marcet-Houben M."/>
            <person name="Nosek J."/>
            <person name="Gabaldon T."/>
        </authorList>
    </citation>
    <scope>NUCLEOTIDE SEQUENCE</scope>
    <source>
        <strain evidence="1">CBS2887</strain>
    </source>
</reference>
<reference evidence="1" key="2">
    <citation type="submission" date="2021-01" db="EMBL/GenBank/DDBJ databases">
        <authorList>
            <person name="Schikora-Tamarit M.A."/>
        </authorList>
    </citation>
    <scope>NUCLEOTIDE SEQUENCE</scope>
    <source>
        <strain evidence="1">CBS2887</strain>
    </source>
</reference>
<accession>A0A9P8Q9R3</accession>